<dbReference type="EMBL" id="CP104013">
    <property type="protein sequence ID" value="UYP44950.1"/>
    <property type="molecule type" value="Genomic_DNA"/>
</dbReference>
<gene>
    <name evidence="1" type="ORF">NEF87_001235</name>
</gene>
<accession>A0ABY6HN70</accession>
<organism evidence="1 2">
    <name type="scientific">Candidatus Lokiarchaeum ossiferum</name>
    <dbReference type="NCBI Taxonomy" id="2951803"/>
    <lineage>
        <taxon>Archaea</taxon>
        <taxon>Promethearchaeati</taxon>
        <taxon>Promethearchaeota</taxon>
        <taxon>Promethearchaeia</taxon>
        <taxon>Promethearchaeales</taxon>
        <taxon>Promethearchaeaceae</taxon>
        <taxon>Candidatus Lokiarchaeum</taxon>
    </lineage>
</organism>
<sequence>MSDKEIQIYEIVNRETRAWDTKDVQLLMTIFHPDMVWPWPKTPDSHDPINWTIEWGRFNYKRWSENWQQLFDTHDLVHNKRSIKKIELSDEEDGAFAVVDIDTLWRNKENKEEQNWKGRVCKVYTKLEKEWKLIMHTGVLNY</sequence>
<dbReference type="Proteomes" id="UP001208689">
    <property type="component" value="Chromosome"/>
</dbReference>
<keyword evidence="2" id="KW-1185">Reference proteome</keyword>
<evidence type="ECO:0000313" key="2">
    <source>
        <dbReference type="Proteomes" id="UP001208689"/>
    </source>
</evidence>
<dbReference type="SUPFAM" id="SSF54427">
    <property type="entry name" value="NTF2-like"/>
    <property type="match status" value="1"/>
</dbReference>
<dbReference type="InterPro" id="IPR032710">
    <property type="entry name" value="NTF2-like_dom_sf"/>
</dbReference>
<name>A0ABY6HN70_9ARCH</name>
<evidence type="ECO:0008006" key="3">
    <source>
        <dbReference type="Google" id="ProtNLM"/>
    </source>
</evidence>
<protein>
    <recommendedName>
        <fullName evidence="3">SnoaL-like domain-containing protein</fullName>
    </recommendedName>
</protein>
<dbReference type="Gene3D" id="3.10.450.50">
    <property type="match status" value="1"/>
</dbReference>
<proteinExistence type="predicted"/>
<reference evidence="1" key="1">
    <citation type="submission" date="2022-09" db="EMBL/GenBank/DDBJ databases">
        <title>Actin cytoskeleton and complex cell architecture in an #Asgard archaeon.</title>
        <authorList>
            <person name="Ponce Toledo R.I."/>
            <person name="Schleper C."/>
            <person name="Rodrigues Oliveira T."/>
            <person name="Wollweber F."/>
            <person name="Xu J."/>
            <person name="Rittmann S."/>
            <person name="Klingl A."/>
            <person name="Pilhofer M."/>
        </authorList>
    </citation>
    <scope>NUCLEOTIDE SEQUENCE</scope>
    <source>
        <strain evidence="1">B-35</strain>
    </source>
</reference>
<evidence type="ECO:0000313" key="1">
    <source>
        <dbReference type="EMBL" id="UYP44950.1"/>
    </source>
</evidence>